<dbReference type="OrthoDB" id="1453181at2"/>
<dbReference type="GO" id="GO:0009279">
    <property type="term" value="C:cell outer membrane"/>
    <property type="evidence" value="ECO:0007669"/>
    <property type="project" value="UniProtKB-SubCell"/>
</dbReference>
<keyword evidence="4" id="KW-0732">Signal</keyword>
<dbReference type="SUPFAM" id="SSF56935">
    <property type="entry name" value="Porins"/>
    <property type="match status" value="1"/>
</dbReference>
<protein>
    <submittedName>
        <fullName evidence="6">TonB-dependent receptor</fullName>
    </submittedName>
</protein>
<accession>A0A7K1LR38</accession>
<feature type="signal peptide" evidence="4">
    <location>
        <begin position="1"/>
        <end position="20"/>
    </location>
</feature>
<dbReference type="EMBL" id="VJVW01000004">
    <property type="protein sequence ID" value="MUP43228.1"/>
    <property type="molecule type" value="Genomic_DNA"/>
</dbReference>
<gene>
    <name evidence="6" type="ORF">FLP08_11630</name>
</gene>
<keyword evidence="3" id="KW-0998">Cell outer membrane</keyword>
<dbReference type="AlphaFoldDB" id="A0A7K1LR38"/>
<feature type="domain" description="TonB-dependent receptor plug" evidence="5">
    <location>
        <begin position="115"/>
        <end position="218"/>
    </location>
</feature>
<keyword evidence="2" id="KW-0472">Membrane</keyword>
<evidence type="ECO:0000313" key="6">
    <source>
        <dbReference type="EMBL" id="MUP43228.1"/>
    </source>
</evidence>
<dbReference type="InterPro" id="IPR012910">
    <property type="entry name" value="Plug_dom"/>
</dbReference>
<feature type="chain" id="PRO_5029442778" evidence="4">
    <location>
        <begin position="21"/>
        <end position="938"/>
    </location>
</feature>
<evidence type="ECO:0000313" key="7">
    <source>
        <dbReference type="Proteomes" id="UP000460416"/>
    </source>
</evidence>
<dbReference type="InterPro" id="IPR036942">
    <property type="entry name" value="Beta-barrel_TonB_sf"/>
</dbReference>
<evidence type="ECO:0000256" key="3">
    <source>
        <dbReference type="ARBA" id="ARBA00023237"/>
    </source>
</evidence>
<keyword evidence="7" id="KW-1185">Reference proteome</keyword>
<evidence type="ECO:0000256" key="2">
    <source>
        <dbReference type="ARBA" id="ARBA00023136"/>
    </source>
</evidence>
<keyword evidence="6" id="KW-0675">Receptor</keyword>
<organism evidence="6 7">
    <name type="scientific">Christiangramia aestuarii</name>
    <dbReference type="NCBI Taxonomy" id="1028746"/>
    <lineage>
        <taxon>Bacteria</taxon>
        <taxon>Pseudomonadati</taxon>
        <taxon>Bacteroidota</taxon>
        <taxon>Flavobacteriia</taxon>
        <taxon>Flavobacteriales</taxon>
        <taxon>Flavobacteriaceae</taxon>
        <taxon>Christiangramia</taxon>
    </lineage>
</organism>
<evidence type="ECO:0000256" key="4">
    <source>
        <dbReference type="SAM" id="SignalP"/>
    </source>
</evidence>
<name>A0A7K1LR38_9FLAO</name>
<dbReference type="SUPFAM" id="SSF49464">
    <property type="entry name" value="Carboxypeptidase regulatory domain-like"/>
    <property type="match status" value="1"/>
</dbReference>
<dbReference type="Pfam" id="PF07715">
    <property type="entry name" value="Plug"/>
    <property type="match status" value="1"/>
</dbReference>
<dbReference type="RefSeq" id="WP_156276920.1">
    <property type="nucleotide sequence ID" value="NZ_BAABGI010000001.1"/>
</dbReference>
<evidence type="ECO:0000259" key="5">
    <source>
        <dbReference type="Pfam" id="PF07715"/>
    </source>
</evidence>
<dbReference type="InterPro" id="IPR008969">
    <property type="entry name" value="CarboxyPept-like_regulatory"/>
</dbReference>
<comment type="caution">
    <text evidence="6">The sequence shown here is derived from an EMBL/GenBank/DDBJ whole genome shotgun (WGS) entry which is preliminary data.</text>
</comment>
<sequence length="938" mass="106352">MKISIFWVLLLSLFSLDIHAQQPALEGRLVDAITNVPLPQVKIAIEGSFLETFTAPDGTFSLGLENIAQKEVLLNISRTGYINRRLPVKLNAEGKKLGEISLQPDEFYEGNNQVTISLTDAEVLGEEGSFDNISGILQSTRDVYLNTAAFDFSQTFFRVRGLGAEYGKLLINGMEMNKFYDGRPQWSNWGGLNDVQRNQVFTNGIGAGEYAFGGLGGTTNILMRASKYQKSARLSLAGANRTYTGRAMATYSSGIQENGWYYAFSIGKRYAAEGYIDGTVFDANSFFMSVEKEFGESHAINLAAIYTPVARGRSAPLTKEVLQLKGSRYNPYWGMQEGEIRNSRMREVREPVLMLNHFWDISEPLQLNTNISYQFGEVSNSRIDYGGTNPVNLGEQVAFVGGGQNPDPTYYQKLPGYYLRFAGSENFEAAYRAQIDLLENGQLDWEQLYRANQNNPENAVYVLAEDINQDKIFSANTILSWNINERLKLNSTLSFSKLDSHNFARIGDLFGGETYLDIDVFAEEGEANPLVSAVQANLLEPNRMVQEGDLYKYDYEIEASRAESFVQAQYYFRKLELSLSAKLGRVNYQRDGNYQNGIFPQNSLGKSEQAAFLEYGLKSAAVYKFSGRQNIEMNIGYFSKAPGYRNVFVNPRQNNQVVPDISEEIIQTLDLSYRFRSSKFNFRLTGFYTEVNNATEVSYYFANGISDQGMENSSAFVQELLSDIDKQYLGMELGSEYQVTTTLKLKAAAGIGQYIYSNNPQLRLSSASFERIQDYGRSYLKNYRLPGGPQQATMFGFEYRDPAYWWFGATMNFFSQAFIDVNPLSRTSNFQTDYDGQPLLDYDPEIARELLEQEQFQDYYLLNLVGGKSWRIKDKYLGIFMSVNNLLDKEYISGGFEQARNSNYRNLKEDRDRDIPVFGNKYWLGYGTSFFANLSLKF</sequence>
<dbReference type="Proteomes" id="UP000460416">
    <property type="component" value="Unassembled WGS sequence"/>
</dbReference>
<proteinExistence type="predicted"/>
<reference evidence="6 7" key="1">
    <citation type="submission" date="2019-07" db="EMBL/GenBank/DDBJ databases">
        <title>Gramella aestuarii sp. nov., isolated from a tidal flat, and emended description of Gramella echinicola.</title>
        <authorList>
            <person name="Liu L."/>
        </authorList>
    </citation>
    <scope>NUCLEOTIDE SEQUENCE [LARGE SCALE GENOMIC DNA]</scope>
    <source>
        <strain evidence="6 7">BS12</strain>
    </source>
</reference>
<comment type="subcellular location">
    <subcellularLocation>
        <location evidence="1">Cell outer membrane</location>
    </subcellularLocation>
</comment>
<dbReference type="InterPro" id="IPR037066">
    <property type="entry name" value="Plug_dom_sf"/>
</dbReference>
<dbReference type="Gene3D" id="2.170.130.10">
    <property type="entry name" value="TonB-dependent receptor, plug domain"/>
    <property type="match status" value="1"/>
</dbReference>
<dbReference type="Gene3D" id="2.40.170.20">
    <property type="entry name" value="TonB-dependent receptor, beta-barrel domain"/>
    <property type="match status" value="1"/>
</dbReference>
<evidence type="ECO:0000256" key="1">
    <source>
        <dbReference type="ARBA" id="ARBA00004442"/>
    </source>
</evidence>